<evidence type="ECO:0000256" key="3">
    <source>
        <dbReference type="ARBA" id="ARBA00001936"/>
    </source>
</evidence>
<accession>A0A316UW29</accession>
<dbReference type="AlphaFoldDB" id="A0A316UW29"/>
<evidence type="ECO:0000256" key="2">
    <source>
        <dbReference type="ARBA" id="ARBA00001933"/>
    </source>
</evidence>
<keyword evidence="7" id="KW-0663">Pyridoxal phosphate</keyword>
<evidence type="ECO:0000313" key="20">
    <source>
        <dbReference type="Proteomes" id="UP000245884"/>
    </source>
</evidence>
<dbReference type="PROSITE" id="PS00165">
    <property type="entry name" value="DEHYDRATASE_SER_THR"/>
    <property type="match status" value="1"/>
</dbReference>
<dbReference type="GO" id="GO:0008721">
    <property type="term" value="F:D-serine ammonia-lyase activity"/>
    <property type="evidence" value="ECO:0007669"/>
    <property type="project" value="UniProtKB-EC"/>
</dbReference>
<dbReference type="GO" id="GO:0030378">
    <property type="term" value="F:serine racemase activity"/>
    <property type="evidence" value="ECO:0007669"/>
    <property type="project" value="UniProtKB-EC"/>
</dbReference>
<comment type="cofactor">
    <cofactor evidence="2">
        <name>pyridoxal 5'-phosphate</name>
        <dbReference type="ChEBI" id="CHEBI:597326"/>
    </cofactor>
</comment>
<evidence type="ECO:0000256" key="15">
    <source>
        <dbReference type="ARBA" id="ARBA00076108"/>
    </source>
</evidence>
<evidence type="ECO:0000256" key="7">
    <source>
        <dbReference type="ARBA" id="ARBA00022898"/>
    </source>
</evidence>
<dbReference type="InterPro" id="IPR036052">
    <property type="entry name" value="TrpB-like_PALP_sf"/>
</dbReference>
<evidence type="ECO:0000256" key="12">
    <source>
        <dbReference type="ARBA" id="ARBA00056426"/>
    </source>
</evidence>
<organism evidence="19 20">
    <name type="scientific">Jaminaea rosea</name>
    <dbReference type="NCBI Taxonomy" id="1569628"/>
    <lineage>
        <taxon>Eukaryota</taxon>
        <taxon>Fungi</taxon>
        <taxon>Dikarya</taxon>
        <taxon>Basidiomycota</taxon>
        <taxon>Ustilaginomycotina</taxon>
        <taxon>Exobasidiomycetes</taxon>
        <taxon>Microstromatales</taxon>
        <taxon>Microstromatales incertae sedis</taxon>
        <taxon>Jaminaea</taxon>
    </lineage>
</organism>
<evidence type="ECO:0000256" key="5">
    <source>
        <dbReference type="ARBA" id="ARBA00010869"/>
    </source>
</evidence>
<dbReference type="STRING" id="1569628.A0A316UW29"/>
<comment type="cofactor">
    <cofactor evidence="1">
        <name>Ca(2+)</name>
        <dbReference type="ChEBI" id="CHEBI:29108"/>
    </cofactor>
</comment>
<sequence length="394" mass="41655">MDLVSIADIQAAAQRIGPHVVRTPLLTNGAIDDIVSQALSPPDAPRLKIRMAFKAEHLQVVGAFKSRGAANAIQLKLKESKESNSRFEPKRLCVLTHSSGNHGAALACQAKNAGVQALVVMPEDAPKVKKQNVASYGARIMYCKPTQDAREAMAAEARAQLEKEGLVVEFIPPYDDPAIIAGQGTMGKEMMEQAAGLETRAGCSHAAQAGQSSSGVNTAWPPRPPHDAPPFDIIIAPVGGGGMLSGVATAVKSMDPRVLVVGAEPAGADDAQRSFTTGILQPSVTPTRTICDGLLTSLSQRTLAHIEEHVDLIATAPDSAVVWALNVITDKTKQLVEPNAAIGLATLLDNEELQALVRRVAVLRANEDDRSVRIGVVWSGGNTTIQTLARYLSQ</sequence>
<dbReference type="PANTHER" id="PTHR43050:SF1">
    <property type="entry name" value="SERINE RACEMASE"/>
    <property type="match status" value="1"/>
</dbReference>
<comment type="cofactor">
    <cofactor evidence="4">
        <name>Mg(2+)</name>
        <dbReference type="ChEBI" id="CHEBI:18420"/>
    </cofactor>
</comment>
<dbReference type="EMBL" id="KZ819668">
    <property type="protein sequence ID" value="PWN27325.1"/>
    <property type="molecule type" value="Genomic_DNA"/>
</dbReference>
<feature type="domain" description="Tryptophan synthase beta chain-like PALP" evidence="18">
    <location>
        <begin position="44"/>
        <end position="354"/>
    </location>
</feature>
<dbReference type="FunFam" id="3.40.50.1100:FF:000041">
    <property type="entry name" value="Threonine ammonia-lyase, variant"/>
    <property type="match status" value="1"/>
</dbReference>
<proteinExistence type="inferred from homology"/>
<evidence type="ECO:0000256" key="6">
    <source>
        <dbReference type="ARBA" id="ARBA00022842"/>
    </source>
</evidence>
<evidence type="ECO:0000259" key="18">
    <source>
        <dbReference type="Pfam" id="PF00291"/>
    </source>
</evidence>
<keyword evidence="20" id="KW-1185">Reference proteome</keyword>
<dbReference type="GO" id="GO:0003941">
    <property type="term" value="F:L-serine ammonia-lyase activity"/>
    <property type="evidence" value="ECO:0007669"/>
    <property type="project" value="TreeGrafter"/>
</dbReference>
<dbReference type="Proteomes" id="UP000245884">
    <property type="component" value="Unassembled WGS sequence"/>
</dbReference>
<dbReference type="OrthoDB" id="271064at2759"/>
<comment type="similarity">
    <text evidence="5">Belongs to the serine/threonine dehydratase family.</text>
</comment>
<reference evidence="19 20" key="1">
    <citation type="journal article" date="2018" name="Mol. Biol. Evol.">
        <title>Broad Genomic Sampling Reveals a Smut Pathogenic Ancestry of the Fungal Clade Ustilaginomycotina.</title>
        <authorList>
            <person name="Kijpornyongpan T."/>
            <person name="Mondo S.J."/>
            <person name="Barry K."/>
            <person name="Sandor L."/>
            <person name="Lee J."/>
            <person name="Lipzen A."/>
            <person name="Pangilinan J."/>
            <person name="LaButti K."/>
            <person name="Hainaut M."/>
            <person name="Henrissat B."/>
            <person name="Grigoriev I.V."/>
            <person name="Spatafora J.W."/>
            <person name="Aime M.C."/>
        </authorList>
    </citation>
    <scope>NUCLEOTIDE SEQUENCE [LARGE SCALE GENOMIC DNA]</scope>
    <source>
        <strain evidence="19 20">MCA 5214</strain>
    </source>
</reference>
<dbReference type="InterPro" id="IPR000634">
    <property type="entry name" value="Ser/Thr_deHydtase_PyrdxlP-BS"/>
</dbReference>
<evidence type="ECO:0000256" key="8">
    <source>
        <dbReference type="ARBA" id="ARBA00023239"/>
    </source>
</evidence>
<dbReference type="GO" id="GO:0070179">
    <property type="term" value="P:D-serine biosynthetic process"/>
    <property type="evidence" value="ECO:0007669"/>
    <property type="project" value="TreeGrafter"/>
</dbReference>
<evidence type="ECO:0000256" key="11">
    <source>
        <dbReference type="ARBA" id="ARBA00051769"/>
    </source>
</evidence>
<protein>
    <recommendedName>
        <fullName evidence="14">Serine racemase</fullName>
        <ecNumber evidence="13">5.1.1.18</ecNumber>
    </recommendedName>
    <alternativeName>
        <fullName evidence="15">D-serine ammonia-lyase</fullName>
    </alternativeName>
    <alternativeName>
        <fullName evidence="17">D-serine dehydratase</fullName>
    </alternativeName>
    <alternativeName>
        <fullName evidence="16">L-serine ammonia-lyase</fullName>
    </alternativeName>
    <alternativeName>
        <fullName evidence="9">L-serine dehydratase</fullName>
    </alternativeName>
</protein>
<keyword evidence="6" id="KW-0460">Magnesium</keyword>
<dbReference type="GO" id="GO:0000287">
    <property type="term" value="F:magnesium ion binding"/>
    <property type="evidence" value="ECO:0007669"/>
    <property type="project" value="TreeGrafter"/>
</dbReference>
<evidence type="ECO:0000256" key="13">
    <source>
        <dbReference type="ARBA" id="ARBA00066592"/>
    </source>
</evidence>
<dbReference type="RefSeq" id="XP_025361937.1">
    <property type="nucleotide sequence ID" value="XM_025507764.1"/>
</dbReference>
<evidence type="ECO:0000256" key="1">
    <source>
        <dbReference type="ARBA" id="ARBA00001913"/>
    </source>
</evidence>
<dbReference type="GO" id="GO:0006563">
    <property type="term" value="P:L-serine metabolic process"/>
    <property type="evidence" value="ECO:0007669"/>
    <property type="project" value="UniProtKB-ARBA"/>
</dbReference>
<dbReference type="EC" id="5.1.1.18" evidence="13"/>
<evidence type="ECO:0000256" key="9">
    <source>
        <dbReference type="ARBA" id="ARBA00031418"/>
    </source>
</evidence>
<comment type="cofactor">
    <cofactor evidence="3">
        <name>Mn(2+)</name>
        <dbReference type="ChEBI" id="CHEBI:29035"/>
    </cofactor>
</comment>
<dbReference type="GO" id="GO:0018114">
    <property type="term" value="F:threonine racemase activity"/>
    <property type="evidence" value="ECO:0007669"/>
    <property type="project" value="TreeGrafter"/>
</dbReference>
<keyword evidence="8" id="KW-0456">Lyase</keyword>
<dbReference type="Pfam" id="PF00291">
    <property type="entry name" value="PALP"/>
    <property type="match status" value="1"/>
</dbReference>
<dbReference type="InterPro" id="IPR001926">
    <property type="entry name" value="TrpB-like_PALP"/>
</dbReference>
<dbReference type="PANTHER" id="PTHR43050">
    <property type="entry name" value="SERINE / THREONINE RACEMASE FAMILY MEMBER"/>
    <property type="match status" value="1"/>
</dbReference>
<name>A0A316UW29_9BASI</name>
<evidence type="ECO:0000256" key="10">
    <source>
        <dbReference type="ARBA" id="ARBA00050422"/>
    </source>
</evidence>
<comment type="function">
    <text evidence="12">Catalyzes the synthesis of D-serine from L-serine. D-serine is a key coagonist with glutamate at NMDA receptors. Has dehydratase activity towards both L-serine and D-serine.</text>
</comment>
<dbReference type="SUPFAM" id="SSF53686">
    <property type="entry name" value="Tryptophan synthase beta subunit-like PLP-dependent enzymes"/>
    <property type="match status" value="1"/>
</dbReference>
<comment type="catalytic activity">
    <reaction evidence="10">
        <text>D-serine = pyruvate + NH4(+)</text>
        <dbReference type="Rhea" id="RHEA:13977"/>
        <dbReference type="ChEBI" id="CHEBI:15361"/>
        <dbReference type="ChEBI" id="CHEBI:28938"/>
        <dbReference type="ChEBI" id="CHEBI:35247"/>
        <dbReference type="EC" id="4.3.1.18"/>
    </reaction>
</comment>
<dbReference type="GO" id="GO:0030170">
    <property type="term" value="F:pyridoxal phosphate binding"/>
    <property type="evidence" value="ECO:0007669"/>
    <property type="project" value="InterPro"/>
</dbReference>
<evidence type="ECO:0000313" key="19">
    <source>
        <dbReference type="EMBL" id="PWN27325.1"/>
    </source>
</evidence>
<evidence type="ECO:0000256" key="17">
    <source>
        <dbReference type="ARBA" id="ARBA00081761"/>
    </source>
</evidence>
<evidence type="ECO:0000256" key="14">
    <source>
        <dbReference type="ARBA" id="ARBA00070760"/>
    </source>
</evidence>
<gene>
    <name evidence="19" type="ORF">BDZ90DRAFT_252495</name>
</gene>
<dbReference type="GeneID" id="37029587"/>
<evidence type="ECO:0000256" key="4">
    <source>
        <dbReference type="ARBA" id="ARBA00001946"/>
    </source>
</evidence>
<dbReference type="Gene3D" id="3.40.50.1100">
    <property type="match status" value="2"/>
</dbReference>
<comment type="catalytic activity">
    <reaction evidence="11">
        <text>L-serine = D-serine</text>
        <dbReference type="Rhea" id="RHEA:10980"/>
        <dbReference type="ChEBI" id="CHEBI:33384"/>
        <dbReference type="ChEBI" id="CHEBI:35247"/>
        <dbReference type="EC" id="5.1.1.18"/>
    </reaction>
</comment>
<dbReference type="GO" id="GO:0005524">
    <property type="term" value="F:ATP binding"/>
    <property type="evidence" value="ECO:0007669"/>
    <property type="project" value="TreeGrafter"/>
</dbReference>
<evidence type="ECO:0000256" key="16">
    <source>
        <dbReference type="ARBA" id="ARBA00081060"/>
    </source>
</evidence>